<dbReference type="InterPro" id="IPR000868">
    <property type="entry name" value="Isochorismatase-like_dom"/>
</dbReference>
<dbReference type="AlphaFoldDB" id="A0A5C7G847"/>
<reference evidence="3 4" key="1">
    <citation type="submission" date="2019-08" db="EMBL/GenBank/DDBJ databases">
        <title>Massilia golmudensis sp. nov., isolated from sand in the Qinghai-Tibetan Plateau.</title>
        <authorList>
            <person name="Zhang B."/>
        </authorList>
    </citation>
    <scope>NUCLEOTIDE SEQUENCE [LARGE SCALE GENOMIC DNA]</scope>
    <source>
        <strain evidence="3 4">GEM5</strain>
    </source>
</reference>
<dbReference type="SUPFAM" id="SSF52499">
    <property type="entry name" value="Isochorismatase-like hydrolases"/>
    <property type="match status" value="1"/>
</dbReference>
<sequence>MHEQLALLIIDMQNAMCSQTLPPRNNPAAEDNIARLQLAWRNAGQPLVFVRHISRSPTSVFAPGQHGATHQERFQPQPHEHVVEKNVPDAFINTGLERWLHARGLRRLVIAGVSTNNSVEATARTAGNLGFDVVVVSDACFTFDKQDFGGTWRSAEEVHLMALANLHDEYAQVRSTDEVLAALPDR</sequence>
<evidence type="ECO:0000313" key="3">
    <source>
        <dbReference type="EMBL" id="TXG02271.1"/>
    </source>
</evidence>
<evidence type="ECO:0000313" key="4">
    <source>
        <dbReference type="Proteomes" id="UP000321413"/>
    </source>
</evidence>
<evidence type="ECO:0000256" key="1">
    <source>
        <dbReference type="ARBA" id="ARBA00022801"/>
    </source>
</evidence>
<keyword evidence="1 3" id="KW-0378">Hydrolase</keyword>
<dbReference type="Proteomes" id="UP000321413">
    <property type="component" value="Unassembled WGS sequence"/>
</dbReference>
<dbReference type="RefSeq" id="WP_147933062.1">
    <property type="nucleotide sequence ID" value="NZ_VPFD01000001.1"/>
</dbReference>
<accession>A0A5C7G847</accession>
<dbReference type="Pfam" id="PF00857">
    <property type="entry name" value="Isochorismatase"/>
    <property type="match status" value="1"/>
</dbReference>
<dbReference type="PANTHER" id="PTHR43540:SF1">
    <property type="entry name" value="ISOCHORISMATASE HYDROLASE"/>
    <property type="match status" value="1"/>
</dbReference>
<gene>
    <name evidence="3" type="ORF">FVD38_00620</name>
</gene>
<dbReference type="InterPro" id="IPR050272">
    <property type="entry name" value="Isochorismatase-like_hydrls"/>
</dbReference>
<proteinExistence type="predicted"/>
<dbReference type="InterPro" id="IPR036380">
    <property type="entry name" value="Isochorismatase-like_sf"/>
</dbReference>
<dbReference type="Gene3D" id="3.40.50.850">
    <property type="entry name" value="Isochorismatase-like"/>
    <property type="match status" value="1"/>
</dbReference>
<name>A0A5C7G847_9BURK</name>
<dbReference type="PANTHER" id="PTHR43540">
    <property type="entry name" value="PEROXYUREIDOACRYLATE/UREIDOACRYLATE AMIDOHYDROLASE-RELATED"/>
    <property type="match status" value="1"/>
</dbReference>
<protein>
    <submittedName>
        <fullName evidence="3">Cysteine hydrolase</fullName>
    </submittedName>
</protein>
<keyword evidence="4" id="KW-1185">Reference proteome</keyword>
<dbReference type="EMBL" id="VPFD01000001">
    <property type="protein sequence ID" value="TXG02271.1"/>
    <property type="molecule type" value="Genomic_DNA"/>
</dbReference>
<dbReference type="CDD" id="cd01014">
    <property type="entry name" value="nicotinamidase_related"/>
    <property type="match status" value="1"/>
</dbReference>
<organism evidence="3 4">
    <name type="scientific">Massilia arenae</name>
    <dbReference type="NCBI Taxonomy" id="2603288"/>
    <lineage>
        <taxon>Bacteria</taxon>
        <taxon>Pseudomonadati</taxon>
        <taxon>Pseudomonadota</taxon>
        <taxon>Betaproteobacteria</taxon>
        <taxon>Burkholderiales</taxon>
        <taxon>Oxalobacteraceae</taxon>
        <taxon>Telluria group</taxon>
        <taxon>Massilia</taxon>
    </lineage>
</organism>
<dbReference type="GO" id="GO:0016787">
    <property type="term" value="F:hydrolase activity"/>
    <property type="evidence" value="ECO:0007669"/>
    <property type="project" value="UniProtKB-KW"/>
</dbReference>
<evidence type="ECO:0000259" key="2">
    <source>
        <dbReference type="Pfam" id="PF00857"/>
    </source>
</evidence>
<comment type="caution">
    <text evidence="3">The sequence shown here is derived from an EMBL/GenBank/DDBJ whole genome shotgun (WGS) entry which is preliminary data.</text>
</comment>
<feature type="domain" description="Isochorismatase-like" evidence="2">
    <location>
        <begin position="6"/>
        <end position="177"/>
    </location>
</feature>